<dbReference type="InterPro" id="IPR013752">
    <property type="entry name" value="KPA_reductase"/>
</dbReference>
<dbReference type="FunFam" id="1.10.1040.10:FF:000017">
    <property type="entry name" value="2-dehydropantoate 2-reductase"/>
    <property type="match status" value="1"/>
</dbReference>
<dbReference type="Gene3D" id="1.10.1040.10">
    <property type="entry name" value="N-(1-d-carboxylethyl)-l-norvaline Dehydrogenase, domain 2"/>
    <property type="match status" value="1"/>
</dbReference>
<sequence>MKANGGGTIVRGRGEERTVEKFVPDELLSAADETYDGEGYDYLFLTNKITGDQVVQGLSKYVHKDSLMVLTQNGVDIEEPYRVAYPGVALASAVAYIAASLTGPVEATHFSPFLKFNAGLVFSDDADMRGRLELLGRRSVESGVTSFELSENIVRDRWRKMLWNGTMNTLAAITDLTLPELLDDLDYEEIMREVCMEIWRVGLAAVGEDSWLAEDVVDEIITFTRQAQFDGFVPSTLQDVRRGKPIEYEAICGNVVRAAKKRDVPVPQLRLLYKLLQAVNYKLEKKL</sequence>
<evidence type="ECO:0000259" key="1">
    <source>
        <dbReference type="Pfam" id="PF02558"/>
    </source>
</evidence>
<dbReference type="Proteomes" id="UP000761534">
    <property type="component" value="Unassembled WGS sequence"/>
</dbReference>
<keyword evidence="4" id="KW-1185">Reference proteome</keyword>
<dbReference type="OrthoDB" id="3609at2759"/>
<accession>A0A642UNV0</accession>
<dbReference type="AlphaFoldDB" id="A0A642UNV0"/>
<organism evidence="3 4">
    <name type="scientific">Trichomonascus ciferrii</name>
    <dbReference type="NCBI Taxonomy" id="44093"/>
    <lineage>
        <taxon>Eukaryota</taxon>
        <taxon>Fungi</taxon>
        <taxon>Dikarya</taxon>
        <taxon>Ascomycota</taxon>
        <taxon>Saccharomycotina</taxon>
        <taxon>Dipodascomycetes</taxon>
        <taxon>Dipodascales</taxon>
        <taxon>Trichomonascaceae</taxon>
        <taxon>Trichomonascus</taxon>
        <taxon>Trichomonascus ciferrii complex</taxon>
    </lineage>
</organism>
<dbReference type="InterPro" id="IPR013328">
    <property type="entry name" value="6PGD_dom2"/>
</dbReference>
<reference evidence="3" key="1">
    <citation type="journal article" date="2019" name="G3 (Bethesda)">
        <title>Genome Assemblies of Two Rare Opportunistic Yeast Pathogens: Diutina rugosa (syn. Candida rugosa) and Trichomonascus ciferrii (syn. Candida ciferrii).</title>
        <authorList>
            <person name="Mixao V."/>
            <person name="Saus E."/>
            <person name="Hansen A.P."/>
            <person name="Lass-Florl C."/>
            <person name="Gabaldon T."/>
        </authorList>
    </citation>
    <scope>NUCLEOTIDE SEQUENCE</scope>
    <source>
        <strain evidence="3">CBS 4856</strain>
    </source>
</reference>
<dbReference type="GO" id="GO:0005737">
    <property type="term" value="C:cytoplasm"/>
    <property type="evidence" value="ECO:0007669"/>
    <property type="project" value="TreeGrafter"/>
</dbReference>
<dbReference type="InterPro" id="IPR008927">
    <property type="entry name" value="6-PGluconate_DH-like_C_sf"/>
</dbReference>
<dbReference type="InterPro" id="IPR013332">
    <property type="entry name" value="KPR_N"/>
</dbReference>
<dbReference type="Pfam" id="PF08546">
    <property type="entry name" value="ApbA_C"/>
    <property type="match status" value="1"/>
</dbReference>
<gene>
    <name evidence="3" type="ORF">TRICI_005857</name>
</gene>
<evidence type="ECO:0000259" key="2">
    <source>
        <dbReference type="Pfam" id="PF08546"/>
    </source>
</evidence>
<evidence type="ECO:0000313" key="3">
    <source>
        <dbReference type="EMBL" id="KAA8902496.1"/>
    </source>
</evidence>
<dbReference type="PANTHER" id="PTHR21708:SF30">
    <property type="entry name" value="2-DEHYDROPANTOATE 2-REDUCTASE-RELATED"/>
    <property type="match status" value="1"/>
</dbReference>
<proteinExistence type="predicted"/>
<dbReference type="Pfam" id="PF02558">
    <property type="entry name" value="ApbA"/>
    <property type="match status" value="1"/>
</dbReference>
<dbReference type="VEuPathDB" id="FungiDB:TRICI_005857"/>
<feature type="domain" description="Ketopantoate reductase C-terminal" evidence="2">
    <location>
        <begin position="152"/>
        <end position="279"/>
    </location>
</feature>
<evidence type="ECO:0000313" key="4">
    <source>
        <dbReference type="Proteomes" id="UP000761534"/>
    </source>
</evidence>
<dbReference type="PANTHER" id="PTHR21708">
    <property type="entry name" value="PROBABLE 2-DEHYDROPANTOATE 2-REDUCTASE"/>
    <property type="match status" value="1"/>
</dbReference>
<feature type="domain" description="Ketopantoate reductase N-terminal" evidence="1">
    <location>
        <begin position="31"/>
        <end position="111"/>
    </location>
</feature>
<dbReference type="SUPFAM" id="SSF48179">
    <property type="entry name" value="6-phosphogluconate dehydrogenase C-terminal domain-like"/>
    <property type="match status" value="1"/>
</dbReference>
<comment type="caution">
    <text evidence="3">The sequence shown here is derived from an EMBL/GenBank/DDBJ whole genome shotgun (WGS) entry which is preliminary data.</text>
</comment>
<dbReference type="InterPro" id="IPR051402">
    <property type="entry name" value="KPR-Related"/>
</dbReference>
<evidence type="ECO:0008006" key="5">
    <source>
        <dbReference type="Google" id="ProtNLM"/>
    </source>
</evidence>
<dbReference type="EMBL" id="SWFS01000466">
    <property type="protein sequence ID" value="KAA8902496.1"/>
    <property type="molecule type" value="Genomic_DNA"/>
</dbReference>
<dbReference type="Gene3D" id="3.40.50.720">
    <property type="entry name" value="NAD(P)-binding Rossmann-like Domain"/>
    <property type="match status" value="1"/>
</dbReference>
<name>A0A642UNV0_9ASCO</name>
<protein>
    <recommendedName>
        <fullName evidence="5">2-dehydropantoate 2-reductase</fullName>
    </recommendedName>
</protein>